<feature type="region of interest" description="Disordered" evidence="1">
    <location>
        <begin position="74"/>
        <end position="100"/>
    </location>
</feature>
<dbReference type="HOGENOM" id="CLU_2299555_0_0_11"/>
<evidence type="ECO:0000313" key="2">
    <source>
        <dbReference type="EMBL" id="ABK53801.1"/>
    </source>
</evidence>
<sequence>MTRRAPENQAGSESSRRSSGRGSAAAPKTIVTSQPGDPRLADPDTLEEIDLYSELMIHASRRDGRLSTQEIDKILGLTSESHQADESRQQRDRRPDRRSS</sequence>
<protein>
    <submittedName>
        <fullName evidence="2">Uncharacterized protein</fullName>
    </submittedName>
</protein>
<feature type="region of interest" description="Disordered" evidence="1">
    <location>
        <begin position="1"/>
        <end position="43"/>
    </location>
</feature>
<organism evidence="2 3">
    <name type="scientific">Acidothermus cellulolyticus (strain ATCC 43068 / DSM 8971 / 11B)</name>
    <dbReference type="NCBI Taxonomy" id="351607"/>
    <lineage>
        <taxon>Bacteria</taxon>
        <taxon>Bacillati</taxon>
        <taxon>Actinomycetota</taxon>
        <taxon>Actinomycetes</taxon>
        <taxon>Acidothermales</taxon>
        <taxon>Acidothermaceae</taxon>
        <taxon>Acidothermus</taxon>
    </lineage>
</organism>
<dbReference type="KEGG" id="ace:Acel_2029"/>
<dbReference type="Proteomes" id="UP000008221">
    <property type="component" value="Chromosome"/>
</dbReference>
<dbReference type="AlphaFoldDB" id="A0LWJ1"/>
<dbReference type="STRING" id="351607.Acel_2029"/>
<proteinExistence type="predicted"/>
<feature type="compositionally biased region" description="Basic and acidic residues" evidence="1">
    <location>
        <begin position="82"/>
        <end position="100"/>
    </location>
</feature>
<accession>A0LWJ1</accession>
<keyword evidence="3" id="KW-1185">Reference proteome</keyword>
<evidence type="ECO:0000256" key="1">
    <source>
        <dbReference type="SAM" id="MobiDB-lite"/>
    </source>
</evidence>
<gene>
    <name evidence="2" type="ordered locus">Acel_2029</name>
</gene>
<name>A0LWJ1_ACIC1</name>
<evidence type="ECO:0000313" key="3">
    <source>
        <dbReference type="Proteomes" id="UP000008221"/>
    </source>
</evidence>
<reference evidence="2 3" key="1">
    <citation type="journal article" date="2009" name="Genome Res.">
        <title>Complete genome of the cellulolytic thermophile Acidothermus cellulolyticus 11B provides insights into its ecophysiological and evolutionary adaptations.</title>
        <authorList>
            <person name="Barabote R.D."/>
            <person name="Xie G."/>
            <person name="Leu D.H."/>
            <person name="Normand P."/>
            <person name="Necsulea A."/>
            <person name="Daubin V."/>
            <person name="Medigue C."/>
            <person name="Adney W.S."/>
            <person name="Xu X.C."/>
            <person name="Lapidus A."/>
            <person name="Parales R.E."/>
            <person name="Detter C."/>
            <person name="Pujic P."/>
            <person name="Bruce D."/>
            <person name="Lavire C."/>
            <person name="Challacombe J.F."/>
            <person name="Brettin T.S."/>
            <person name="Berry A.M."/>
        </authorList>
    </citation>
    <scope>NUCLEOTIDE SEQUENCE [LARGE SCALE GENOMIC DNA]</scope>
    <source>
        <strain evidence="3">ATCC 43068 / DSM 8971 / 11B</strain>
    </source>
</reference>
<dbReference type="EMBL" id="CP000481">
    <property type="protein sequence ID" value="ABK53801.1"/>
    <property type="molecule type" value="Genomic_DNA"/>
</dbReference>
<dbReference type="InParanoid" id="A0LWJ1"/>